<proteinExistence type="predicted"/>
<feature type="domain" description="RES" evidence="1">
    <location>
        <begin position="37"/>
        <end position="176"/>
    </location>
</feature>
<evidence type="ECO:0000259" key="1">
    <source>
        <dbReference type="SMART" id="SM00953"/>
    </source>
</evidence>
<comment type="caution">
    <text evidence="2">The sequence shown here is derived from an EMBL/GenBank/DDBJ whole genome shotgun (WGS) entry which is preliminary data.</text>
</comment>
<dbReference type="InterPro" id="IPR014914">
    <property type="entry name" value="RES_dom"/>
</dbReference>
<dbReference type="AlphaFoldDB" id="A0A7W8P943"/>
<dbReference type="SMART" id="SM00953">
    <property type="entry name" value="RES"/>
    <property type="match status" value="1"/>
</dbReference>
<name>A0A7W8P943_9BURK</name>
<accession>A0A7W8P943</accession>
<reference evidence="2 3" key="1">
    <citation type="submission" date="2020-08" db="EMBL/GenBank/DDBJ databases">
        <title>Genomic Encyclopedia of Type Strains, Phase IV (KMG-V): Genome sequencing to study the core and pangenomes of soil and plant-associated prokaryotes.</title>
        <authorList>
            <person name="Whitman W."/>
        </authorList>
    </citation>
    <scope>NUCLEOTIDE SEQUENCE [LARGE SCALE GENOMIC DNA]</scope>
    <source>
        <strain evidence="2 3">JPY162</strain>
    </source>
</reference>
<dbReference type="EMBL" id="JACHDE010000026">
    <property type="protein sequence ID" value="MBB5405062.1"/>
    <property type="molecule type" value="Genomic_DNA"/>
</dbReference>
<dbReference type="Proteomes" id="UP000592820">
    <property type="component" value="Unassembled WGS sequence"/>
</dbReference>
<gene>
    <name evidence="2" type="ORF">HDG41_007158</name>
</gene>
<organism evidence="2 3">
    <name type="scientific">Paraburkholderia youngii</name>
    <dbReference type="NCBI Taxonomy" id="2782701"/>
    <lineage>
        <taxon>Bacteria</taxon>
        <taxon>Pseudomonadati</taxon>
        <taxon>Pseudomonadota</taxon>
        <taxon>Betaproteobacteria</taxon>
        <taxon>Burkholderiales</taxon>
        <taxon>Burkholderiaceae</taxon>
        <taxon>Paraburkholderia</taxon>
    </lineage>
</organism>
<evidence type="ECO:0000313" key="3">
    <source>
        <dbReference type="Proteomes" id="UP000592820"/>
    </source>
</evidence>
<dbReference type="RefSeq" id="WP_184228629.1">
    <property type="nucleotide sequence ID" value="NZ_JACHDE010000026.1"/>
</dbReference>
<sequence>MAACVLKNPARNFSTLELLVVVIKAKRLVRISSYSSGKPHFGKTASHRFDDPKKEYGTSYFGLNLATAVAESLLHDLEPVGARYRIAADEVKRRFIHAFDGEDLTLADLTGQSMNVLGAHAGLFGTANYSIPSRWSRAIHTHRADVDGILYVSRMMAPNLAVVLFDRGGSIGLTQRKPSRALASSAAFAKVRTTLHIAYT</sequence>
<dbReference type="Pfam" id="PF08808">
    <property type="entry name" value="RES"/>
    <property type="match status" value="1"/>
</dbReference>
<evidence type="ECO:0000313" key="2">
    <source>
        <dbReference type="EMBL" id="MBB5405062.1"/>
    </source>
</evidence>
<protein>
    <recommendedName>
        <fullName evidence="1">RES domain-containing protein</fullName>
    </recommendedName>
</protein>